<dbReference type="AlphaFoldDB" id="A0AAD3H668"/>
<feature type="coiled-coil region" evidence="1">
    <location>
        <begin position="252"/>
        <end position="346"/>
    </location>
</feature>
<dbReference type="EMBL" id="BLLK01000045">
    <property type="protein sequence ID" value="GFH51736.1"/>
    <property type="molecule type" value="Genomic_DNA"/>
</dbReference>
<feature type="coiled-coil region" evidence="1">
    <location>
        <begin position="88"/>
        <end position="122"/>
    </location>
</feature>
<evidence type="ECO:0000313" key="2">
    <source>
        <dbReference type="EMBL" id="GFH51736.1"/>
    </source>
</evidence>
<evidence type="ECO:0000313" key="3">
    <source>
        <dbReference type="Proteomes" id="UP001054902"/>
    </source>
</evidence>
<comment type="caution">
    <text evidence="2">The sequence shown here is derived from an EMBL/GenBank/DDBJ whole genome shotgun (WGS) entry which is preliminary data.</text>
</comment>
<sequence length="565" mass="67043">MKAKNESQTISRCENLQVKVAHLSVALQDKAETIDILLNAIDNNDTSIIKETEEINSKFVEELETIRLQSKAAEEALVLKQSKLLEEKKLIEEAIQEVLGKKQSLEAKLSVAQNEYKVKFEQKLVEMKDEWDRGREKREHEFLERKVQKIRKSTLEALQPQIQRLLEKQQIELDELKHEEESKMHSVEQEFEIENDELISEYKQASDRDLSLALTKRKSDWLEQISSLEDEYECKFVELRNDEDRCKNNFVYKELMKEQVILESKHDRAMEKLRRLRDERQSDLNKQYEEKHIELKQKLKDGVQDLKKEDDDVKHVWKQEHTCALNEDLQNRLSKLKRELEAQRDGCIEKELWAKQKEETQIDRNFEKERKALCKLKEVDLKGKIESLEEERNLKRNELTANFAAKRGIENDLQASKTRLDNARSRLEEGKIKIFEIKRRGRDKEEELRLRLLGLHTEYSQLKHKEANVHQEIKSLEAINNGQMRKMQLDCLEKSNQSKLERLESDVKLELRTLESKGTDLDLMIRVEEGKIEKLQEVLSTYLVNTKEEKSQYIRRRSSSKYDTK</sequence>
<dbReference type="Proteomes" id="UP001054902">
    <property type="component" value="Unassembled WGS sequence"/>
</dbReference>
<organism evidence="2 3">
    <name type="scientific">Chaetoceros tenuissimus</name>
    <dbReference type="NCBI Taxonomy" id="426638"/>
    <lineage>
        <taxon>Eukaryota</taxon>
        <taxon>Sar</taxon>
        <taxon>Stramenopiles</taxon>
        <taxon>Ochrophyta</taxon>
        <taxon>Bacillariophyta</taxon>
        <taxon>Coscinodiscophyceae</taxon>
        <taxon>Chaetocerotophycidae</taxon>
        <taxon>Chaetocerotales</taxon>
        <taxon>Chaetocerotaceae</taxon>
        <taxon>Chaetoceros</taxon>
    </lineage>
</organism>
<protein>
    <submittedName>
        <fullName evidence="2">Uncharacterized protein</fullName>
    </submittedName>
</protein>
<evidence type="ECO:0000256" key="1">
    <source>
        <dbReference type="SAM" id="Coils"/>
    </source>
</evidence>
<accession>A0AAD3H668</accession>
<name>A0AAD3H668_9STRA</name>
<proteinExistence type="predicted"/>
<keyword evidence="3" id="KW-1185">Reference proteome</keyword>
<feature type="coiled-coil region" evidence="1">
    <location>
        <begin position="159"/>
        <end position="208"/>
    </location>
</feature>
<keyword evidence="1" id="KW-0175">Coiled coil</keyword>
<gene>
    <name evidence="2" type="ORF">CTEN210_08212</name>
</gene>
<reference evidence="2 3" key="1">
    <citation type="journal article" date="2021" name="Sci. Rep.">
        <title>The genome of the diatom Chaetoceros tenuissimus carries an ancient integrated fragment of an extant virus.</title>
        <authorList>
            <person name="Hongo Y."/>
            <person name="Kimura K."/>
            <person name="Takaki Y."/>
            <person name="Yoshida Y."/>
            <person name="Baba S."/>
            <person name="Kobayashi G."/>
            <person name="Nagasaki K."/>
            <person name="Hano T."/>
            <person name="Tomaru Y."/>
        </authorList>
    </citation>
    <scope>NUCLEOTIDE SEQUENCE [LARGE SCALE GENOMIC DNA]</scope>
    <source>
        <strain evidence="2 3">NIES-3715</strain>
    </source>
</reference>
<feature type="coiled-coil region" evidence="1">
    <location>
        <begin position="378"/>
        <end position="433"/>
    </location>
</feature>